<sequence length="72" mass="8314">MTEVGCNFDEIGLKIPELIYSYPSELQKRVFHYLSQLGENERKAYSIAQGHLGTSFNIVRSTGYVEWTKKNK</sequence>
<accession>A0A6C0HYM0</accession>
<protein>
    <submittedName>
        <fullName evidence="1">Uncharacterized protein</fullName>
    </submittedName>
</protein>
<dbReference type="AlphaFoldDB" id="A0A6C0HYM0"/>
<name>A0A6C0HYM0_9ZZZZ</name>
<organism evidence="1">
    <name type="scientific">viral metagenome</name>
    <dbReference type="NCBI Taxonomy" id="1070528"/>
    <lineage>
        <taxon>unclassified sequences</taxon>
        <taxon>metagenomes</taxon>
        <taxon>organismal metagenomes</taxon>
    </lineage>
</organism>
<dbReference type="EMBL" id="MN740029">
    <property type="protein sequence ID" value="QHT84943.1"/>
    <property type="molecule type" value="Genomic_DNA"/>
</dbReference>
<reference evidence="1" key="1">
    <citation type="journal article" date="2020" name="Nature">
        <title>Giant virus diversity and host interactions through global metagenomics.</title>
        <authorList>
            <person name="Schulz F."/>
            <person name="Roux S."/>
            <person name="Paez-Espino D."/>
            <person name="Jungbluth S."/>
            <person name="Walsh D.A."/>
            <person name="Denef V.J."/>
            <person name="McMahon K.D."/>
            <person name="Konstantinidis K.T."/>
            <person name="Eloe-Fadrosh E.A."/>
            <person name="Kyrpides N.C."/>
            <person name="Woyke T."/>
        </authorList>
    </citation>
    <scope>NUCLEOTIDE SEQUENCE</scope>
    <source>
        <strain evidence="1">GVMAG-M-3300023184-178</strain>
    </source>
</reference>
<proteinExistence type="predicted"/>
<evidence type="ECO:0000313" key="1">
    <source>
        <dbReference type="EMBL" id="QHT84943.1"/>
    </source>
</evidence>